<dbReference type="PaxDb" id="55529-EKX41492"/>
<sequence>MNNPGNSFLDPKEAEKPEDRYSEAGKLMNMDVKTSIVELSKAFHRHRVSIPIGTAIPDIAQGTFVAPDATIVGDVTLGDNSAVYYGSVIRGDEGPVLIGFRCQVGENSVITSDSDMTDISIDTDESGGRLEDLEKSVTIGHYVTIEPGCYLRSCTIQDRVVIGANSVICEGALVEAGAQVGPGSIVPPGRRIPANEVWQGRPAQYVRTLTGSDSEDLDKKLKTFVKDTELHIDCNYPIGEEHNMLHRDAMEAMQKGN</sequence>
<dbReference type="Proteomes" id="UP000011087">
    <property type="component" value="Unassembled WGS sequence"/>
</dbReference>
<dbReference type="SUPFAM" id="SSF51161">
    <property type="entry name" value="Trimeric LpxA-like enzymes"/>
    <property type="match status" value="1"/>
</dbReference>
<dbReference type="InterPro" id="IPR047324">
    <property type="entry name" value="LbH_gamma_CA-like"/>
</dbReference>
<dbReference type="STRING" id="905079.L1IZH8"/>
<organism evidence="2">
    <name type="scientific">Guillardia theta (strain CCMP2712)</name>
    <name type="common">Cryptophyte</name>
    <dbReference type="NCBI Taxonomy" id="905079"/>
    <lineage>
        <taxon>Eukaryota</taxon>
        <taxon>Cryptophyceae</taxon>
        <taxon>Pyrenomonadales</taxon>
        <taxon>Geminigeraceae</taxon>
        <taxon>Guillardia</taxon>
    </lineage>
</organism>
<keyword evidence="4" id="KW-1185">Reference proteome</keyword>
<dbReference type="EMBL" id="JH993023">
    <property type="protein sequence ID" value="EKX41492.1"/>
    <property type="molecule type" value="Genomic_DNA"/>
</dbReference>
<reference evidence="4" key="2">
    <citation type="submission" date="2012-11" db="EMBL/GenBank/DDBJ databases">
        <authorList>
            <person name="Kuo A."/>
            <person name="Curtis B.A."/>
            <person name="Tanifuji G."/>
            <person name="Burki F."/>
            <person name="Gruber A."/>
            <person name="Irimia M."/>
            <person name="Maruyama S."/>
            <person name="Arias M.C."/>
            <person name="Ball S.G."/>
            <person name="Gile G.H."/>
            <person name="Hirakawa Y."/>
            <person name="Hopkins J.F."/>
            <person name="Rensing S.A."/>
            <person name="Schmutz J."/>
            <person name="Symeonidi A."/>
            <person name="Elias M."/>
            <person name="Eveleigh R.J."/>
            <person name="Herman E.K."/>
            <person name="Klute M.J."/>
            <person name="Nakayama T."/>
            <person name="Obornik M."/>
            <person name="Reyes-Prieto A."/>
            <person name="Armbrust E.V."/>
            <person name="Aves S.J."/>
            <person name="Beiko R.G."/>
            <person name="Coutinho P."/>
            <person name="Dacks J.B."/>
            <person name="Durnford D.G."/>
            <person name="Fast N.M."/>
            <person name="Green B.R."/>
            <person name="Grisdale C."/>
            <person name="Hempe F."/>
            <person name="Henrissat B."/>
            <person name="Hoppner M.P."/>
            <person name="Ishida K.-I."/>
            <person name="Kim E."/>
            <person name="Koreny L."/>
            <person name="Kroth P.G."/>
            <person name="Liu Y."/>
            <person name="Malik S.-B."/>
            <person name="Maier U.G."/>
            <person name="McRose D."/>
            <person name="Mock T."/>
            <person name="Neilson J.A."/>
            <person name="Onodera N.T."/>
            <person name="Poole A.M."/>
            <person name="Pritham E.J."/>
            <person name="Richards T.A."/>
            <person name="Rocap G."/>
            <person name="Roy S.W."/>
            <person name="Sarai C."/>
            <person name="Schaack S."/>
            <person name="Shirato S."/>
            <person name="Slamovits C.H."/>
            <person name="Spencer D.F."/>
            <person name="Suzuki S."/>
            <person name="Worden A.Z."/>
            <person name="Zauner S."/>
            <person name="Barry K."/>
            <person name="Bell C."/>
            <person name="Bharti A.K."/>
            <person name="Crow J.A."/>
            <person name="Grimwood J."/>
            <person name="Kramer R."/>
            <person name="Lindquist E."/>
            <person name="Lucas S."/>
            <person name="Salamov A."/>
            <person name="McFadden G.I."/>
            <person name="Lane C.E."/>
            <person name="Keeling P.J."/>
            <person name="Gray M.W."/>
            <person name="Grigoriev I.V."/>
            <person name="Archibald J.M."/>
        </authorList>
    </citation>
    <scope>NUCLEOTIDE SEQUENCE</scope>
    <source>
        <strain evidence="4">CCMP2712</strain>
    </source>
</reference>
<evidence type="ECO:0000313" key="3">
    <source>
        <dbReference type="EnsemblProtists" id="EKX41492"/>
    </source>
</evidence>
<dbReference type="Gene3D" id="2.160.10.10">
    <property type="entry name" value="Hexapeptide repeat proteins"/>
    <property type="match status" value="1"/>
</dbReference>
<dbReference type="PANTHER" id="PTHR13061:SF29">
    <property type="entry name" value="GAMMA CARBONIC ANHYDRASE-LIKE 1, MITOCHONDRIAL-RELATED"/>
    <property type="match status" value="1"/>
</dbReference>
<dbReference type="EnsemblProtists" id="EKX41492">
    <property type="protein sequence ID" value="EKX41492"/>
    <property type="gene ID" value="GUITHDRAFT_112464"/>
</dbReference>
<dbReference type="eggNOG" id="ENOG502QQV5">
    <property type="taxonomic scope" value="Eukaryota"/>
</dbReference>
<dbReference type="AlphaFoldDB" id="L1IZH8"/>
<dbReference type="OrthoDB" id="25818at2759"/>
<accession>L1IZH8</accession>
<proteinExistence type="predicted"/>
<dbReference type="RefSeq" id="XP_005828472.1">
    <property type="nucleotide sequence ID" value="XM_005828415.1"/>
</dbReference>
<dbReference type="HOGENOM" id="CLU_064827_7_0_1"/>
<evidence type="ECO:0000313" key="2">
    <source>
        <dbReference type="EMBL" id="EKX41492.1"/>
    </source>
</evidence>
<feature type="region of interest" description="Disordered" evidence="1">
    <location>
        <begin position="1"/>
        <end position="25"/>
    </location>
</feature>
<evidence type="ECO:0000256" key="1">
    <source>
        <dbReference type="SAM" id="MobiDB-lite"/>
    </source>
</evidence>
<dbReference type="GeneID" id="17298169"/>
<dbReference type="KEGG" id="gtt:GUITHDRAFT_112464"/>
<reference evidence="3" key="3">
    <citation type="submission" date="2015-06" db="UniProtKB">
        <authorList>
            <consortium name="EnsemblProtists"/>
        </authorList>
    </citation>
    <scope>IDENTIFICATION</scope>
</reference>
<evidence type="ECO:0000313" key="4">
    <source>
        <dbReference type="Proteomes" id="UP000011087"/>
    </source>
</evidence>
<feature type="compositionally biased region" description="Basic and acidic residues" evidence="1">
    <location>
        <begin position="10"/>
        <end position="23"/>
    </location>
</feature>
<dbReference type="InterPro" id="IPR011004">
    <property type="entry name" value="Trimer_LpxA-like_sf"/>
</dbReference>
<gene>
    <name evidence="2" type="ORF">GUITHDRAFT_112464</name>
</gene>
<reference evidence="2 4" key="1">
    <citation type="journal article" date="2012" name="Nature">
        <title>Algal genomes reveal evolutionary mosaicism and the fate of nucleomorphs.</title>
        <authorList>
            <consortium name="DOE Joint Genome Institute"/>
            <person name="Curtis B.A."/>
            <person name="Tanifuji G."/>
            <person name="Burki F."/>
            <person name="Gruber A."/>
            <person name="Irimia M."/>
            <person name="Maruyama S."/>
            <person name="Arias M.C."/>
            <person name="Ball S.G."/>
            <person name="Gile G.H."/>
            <person name="Hirakawa Y."/>
            <person name="Hopkins J.F."/>
            <person name="Kuo A."/>
            <person name="Rensing S.A."/>
            <person name="Schmutz J."/>
            <person name="Symeonidi A."/>
            <person name="Elias M."/>
            <person name="Eveleigh R.J."/>
            <person name="Herman E.K."/>
            <person name="Klute M.J."/>
            <person name="Nakayama T."/>
            <person name="Obornik M."/>
            <person name="Reyes-Prieto A."/>
            <person name="Armbrust E.V."/>
            <person name="Aves S.J."/>
            <person name="Beiko R.G."/>
            <person name="Coutinho P."/>
            <person name="Dacks J.B."/>
            <person name="Durnford D.G."/>
            <person name="Fast N.M."/>
            <person name="Green B.R."/>
            <person name="Grisdale C.J."/>
            <person name="Hempel F."/>
            <person name="Henrissat B."/>
            <person name="Hoppner M.P."/>
            <person name="Ishida K."/>
            <person name="Kim E."/>
            <person name="Koreny L."/>
            <person name="Kroth P.G."/>
            <person name="Liu Y."/>
            <person name="Malik S.B."/>
            <person name="Maier U.G."/>
            <person name="McRose D."/>
            <person name="Mock T."/>
            <person name="Neilson J.A."/>
            <person name="Onodera N.T."/>
            <person name="Poole A.M."/>
            <person name="Pritham E.J."/>
            <person name="Richards T.A."/>
            <person name="Rocap G."/>
            <person name="Roy S.W."/>
            <person name="Sarai C."/>
            <person name="Schaack S."/>
            <person name="Shirato S."/>
            <person name="Slamovits C.H."/>
            <person name="Spencer D.F."/>
            <person name="Suzuki S."/>
            <person name="Worden A.Z."/>
            <person name="Zauner S."/>
            <person name="Barry K."/>
            <person name="Bell C."/>
            <person name="Bharti A.K."/>
            <person name="Crow J.A."/>
            <person name="Grimwood J."/>
            <person name="Kramer R."/>
            <person name="Lindquist E."/>
            <person name="Lucas S."/>
            <person name="Salamov A."/>
            <person name="McFadden G.I."/>
            <person name="Lane C.E."/>
            <person name="Keeling P.J."/>
            <person name="Gray M.W."/>
            <person name="Grigoriev I.V."/>
            <person name="Archibald J.M."/>
        </authorList>
    </citation>
    <scope>NUCLEOTIDE SEQUENCE</scope>
    <source>
        <strain evidence="2 4">CCMP2712</strain>
    </source>
</reference>
<name>L1IZH8_GUITC</name>
<dbReference type="CDD" id="cd04645">
    <property type="entry name" value="LbH_gamma_CA_like"/>
    <property type="match status" value="1"/>
</dbReference>
<dbReference type="PANTHER" id="PTHR13061">
    <property type="entry name" value="DYNACTIN SUBUNIT P25"/>
    <property type="match status" value="1"/>
</dbReference>
<dbReference type="OMA" id="CHIEFES"/>
<dbReference type="InterPro" id="IPR050484">
    <property type="entry name" value="Transf_Hexapept/Carb_Anhydrase"/>
</dbReference>
<dbReference type="SMR" id="L1IZH8"/>
<protein>
    <submittedName>
        <fullName evidence="2 3">Uncharacterized protein</fullName>
    </submittedName>
</protein>